<dbReference type="EMBL" id="JBHRWN010000002">
    <property type="protein sequence ID" value="MFC3476469.1"/>
    <property type="molecule type" value="Genomic_DNA"/>
</dbReference>
<sequence length="95" mass="10396">MESDRNSSPDRRGVDAVPEIRRTDWSDHDQASTAIAEAIAATTEQRQTDLEPLQYTIDADALDALLDGGSDVEVTFAYEDLEVRVTSGGVLEVWA</sequence>
<evidence type="ECO:0000313" key="4">
    <source>
        <dbReference type="Proteomes" id="UP001595660"/>
    </source>
</evidence>
<feature type="domain" description="Halobacterial output" evidence="2">
    <location>
        <begin position="28"/>
        <end position="93"/>
    </location>
</feature>
<keyword evidence="4" id="KW-1185">Reference proteome</keyword>
<comment type="caution">
    <text evidence="3">The sequence shown here is derived from an EMBL/GenBank/DDBJ whole genome shotgun (WGS) entry which is preliminary data.</text>
</comment>
<reference evidence="3 4" key="1">
    <citation type="journal article" date="2019" name="Int. J. Syst. Evol. Microbiol.">
        <title>The Global Catalogue of Microorganisms (GCM) 10K type strain sequencing project: providing services to taxonomists for standard genome sequencing and annotation.</title>
        <authorList>
            <consortium name="The Broad Institute Genomics Platform"/>
            <consortium name="The Broad Institute Genome Sequencing Center for Infectious Disease"/>
            <person name="Wu L."/>
            <person name="Ma J."/>
        </authorList>
    </citation>
    <scope>NUCLEOTIDE SEQUENCE [LARGE SCALE GENOMIC DNA]</scope>
    <source>
        <strain evidence="3 4">CGMCC 1.12562</strain>
    </source>
</reference>
<gene>
    <name evidence="3" type="ORF">ACFOKC_01885</name>
</gene>
<evidence type="ECO:0000259" key="2">
    <source>
        <dbReference type="Pfam" id="PF18545"/>
    </source>
</evidence>
<proteinExistence type="predicted"/>
<evidence type="ECO:0000256" key="1">
    <source>
        <dbReference type="SAM" id="MobiDB-lite"/>
    </source>
</evidence>
<accession>A0ABD5NC24</accession>
<dbReference type="InterPro" id="IPR040624">
    <property type="entry name" value="HalOD1"/>
</dbReference>
<dbReference type="AlphaFoldDB" id="A0ABD5NC24"/>
<evidence type="ECO:0000313" key="3">
    <source>
        <dbReference type="EMBL" id="MFC3476469.1"/>
    </source>
</evidence>
<dbReference type="Proteomes" id="UP001595660">
    <property type="component" value="Unassembled WGS sequence"/>
</dbReference>
<dbReference type="GeneID" id="69117623"/>
<organism evidence="3 4">
    <name type="scientific">Halobacterium litoreum</name>
    <dbReference type="NCBI Taxonomy" id="2039234"/>
    <lineage>
        <taxon>Archaea</taxon>
        <taxon>Methanobacteriati</taxon>
        <taxon>Methanobacteriota</taxon>
        <taxon>Stenosarchaea group</taxon>
        <taxon>Halobacteria</taxon>
        <taxon>Halobacteriales</taxon>
        <taxon>Halobacteriaceae</taxon>
        <taxon>Halobacterium</taxon>
    </lineage>
</organism>
<feature type="region of interest" description="Disordered" evidence="1">
    <location>
        <begin position="1"/>
        <end position="28"/>
    </location>
</feature>
<dbReference type="RefSeq" id="WP_232572382.1">
    <property type="nucleotide sequence ID" value="NZ_CP089466.1"/>
</dbReference>
<name>A0ABD5NC24_9EURY</name>
<dbReference type="Pfam" id="PF18545">
    <property type="entry name" value="HalOD1"/>
    <property type="match status" value="1"/>
</dbReference>
<protein>
    <submittedName>
        <fullName evidence="3">HalOD1 output domain-containing protein</fullName>
    </submittedName>
</protein>